<dbReference type="Gene3D" id="3.30.450.20">
    <property type="entry name" value="PAS domain"/>
    <property type="match status" value="1"/>
</dbReference>
<protein>
    <submittedName>
        <fullName evidence="3">PAS sensor-containing signal transduction protein</fullName>
    </submittedName>
</protein>
<dbReference type="RefSeq" id="WP_128357624.1">
    <property type="nucleotide sequence ID" value="NZ_CP053840.1"/>
</dbReference>
<dbReference type="NCBIfam" id="TIGR00229">
    <property type="entry name" value="sensory_box"/>
    <property type="match status" value="1"/>
</dbReference>
<gene>
    <name evidence="3" type="ORF">AVENP_0656</name>
</gene>
<dbReference type="Proteomes" id="UP000503482">
    <property type="component" value="Chromosome"/>
</dbReference>
<name>A0AAE7B9F0_9BACT</name>
<dbReference type="AlphaFoldDB" id="A0AAE7B9F0"/>
<feature type="transmembrane region" description="Helical" evidence="1">
    <location>
        <begin position="280"/>
        <end position="300"/>
    </location>
</feature>
<organism evidence="3 4">
    <name type="scientific">Arcobacter venerupis</name>
    <dbReference type="NCBI Taxonomy" id="1054033"/>
    <lineage>
        <taxon>Bacteria</taxon>
        <taxon>Pseudomonadati</taxon>
        <taxon>Campylobacterota</taxon>
        <taxon>Epsilonproteobacteria</taxon>
        <taxon>Campylobacterales</taxon>
        <taxon>Arcobacteraceae</taxon>
        <taxon>Arcobacter</taxon>
    </lineage>
</organism>
<dbReference type="InterPro" id="IPR036890">
    <property type="entry name" value="HATPase_C_sf"/>
</dbReference>
<sequence length="670" mass="79630">MNDKNLNIRYFIYFLISVFLVILLIDFLKKQQIEHFLNNYKESVDKEYSKNYSEYKDNTELIYFNEFVKEKDFVEIFKNINSLNIENKKKEIYSYLKKSYSFYKTLDISDISFYSSSNEFLLSMQDKSQNKYTSLLMEKIVLNKKELSSFIIVDGNYYLIFAKPIFDEKLNFLGVINIEFDFKSLIKKLENNSDFLFTELFSNDIKFDESFYYNLSTSQKKLLINDIKESKNFVLLTKEHSYAFPVVFLQILKSEIDDNSLYLVAYNTNKDSIVGKIDKYFDFLFILIILFIVIIFYLSYRIKYFKIQTLIINKKYLELFSQMDDYVIMVETDLNGIITYATKPFCKISGYSRKELLEKNINLLKHPDMSKGFFKKLWNELHTNKIWEGEIKNQDRYGNSYWVSGIIIPKYNFNNEIVGYISIRSNITDTKQLEKINKLLKEDLSNKLNEIKMKDQTLIDNTKVQLMSKILDSLGHQWKQPILSISSLLYNLKVIISNEEKNQNKLELIKQTQIELKSLSEVLNEIKYLFQENEEQKSKFSDVIREAILSIQEELELNNIKVKYDLNSQINIDISFNELKNIILNMIKNSIELTKLNNQKEVVIIISAIKEDDLLIKIEDNIKLTDKNIDENLNNHLYLVKLFVEKNRGLFWFDNTDYCTNYYIKLKNGN</sequence>
<dbReference type="EMBL" id="CP053840">
    <property type="protein sequence ID" value="QKF66227.1"/>
    <property type="molecule type" value="Genomic_DNA"/>
</dbReference>
<dbReference type="CDD" id="cd00130">
    <property type="entry name" value="PAS"/>
    <property type="match status" value="1"/>
</dbReference>
<keyword evidence="1" id="KW-1133">Transmembrane helix</keyword>
<keyword evidence="1" id="KW-0812">Transmembrane</keyword>
<reference evidence="3 4" key="1">
    <citation type="submission" date="2020-05" db="EMBL/GenBank/DDBJ databases">
        <title>Complete genome sequencing of Campylobacter and Arcobacter type strains.</title>
        <authorList>
            <person name="Miller W.G."/>
            <person name="Yee E."/>
        </authorList>
    </citation>
    <scope>NUCLEOTIDE SEQUENCE [LARGE SCALE GENOMIC DNA]</scope>
    <source>
        <strain evidence="3 4">LMG 26156</strain>
    </source>
</reference>
<keyword evidence="1" id="KW-0472">Membrane</keyword>
<evidence type="ECO:0000259" key="2">
    <source>
        <dbReference type="PROSITE" id="PS50112"/>
    </source>
</evidence>
<accession>A0AAE7B9F0</accession>
<dbReference type="InterPro" id="IPR035965">
    <property type="entry name" value="PAS-like_dom_sf"/>
</dbReference>
<dbReference type="KEGG" id="avp:AVENP_0656"/>
<evidence type="ECO:0000256" key="1">
    <source>
        <dbReference type="SAM" id="Phobius"/>
    </source>
</evidence>
<dbReference type="Pfam" id="PF13426">
    <property type="entry name" value="PAS_9"/>
    <property type="match status" value="1"/>
</dbReference>
<dbReference type="PROSITE" id="PS50112">
    <property type="entry name" value="PAS"/>
    <property type="match status" value="1"/>
</dbReference>
<dbReference type="Gene3D" id="3.30.565.10">
    <property type="entry name" value="Histidine kinase-like ATPase, C-terminal domain"/>
    <property type="match status" value="1"/>
</dbReference>
<dbReference type="SUPFAM" id="SSF55874">
    <property type="entry name" value="ATPase domain of HSP90 chaperone/DNA topoisomerase II/histidine kinase"/>
    <property type="match status" value="1"/>
</dbReference>
<feature type="transmembrane region" description="Helical" evidence="1">
    <location>
        <begin position="6"/>
        <end position="28"/>
    </location>
</feature>
<feature type="domain" description="PAS" evidence="2">
    <location>
        <begin position="329"/>
        <end position="384"/>
    </location>
</feature>
<evidence type="ECO:0000313" key="4">
    <source>
        <dbReference type="Proteomes" id="UP000503482"/>
    </source>
</evidence>
<dbReference type="SUPFAM" id="SSF55785">
    <property type="entry name" value="PYP-like sensor domain (PAS domain)"/>
    <property type="match status" value="1"/>
</dbReference>
<dbReference type="SMART" id="SM00091">
    <property type="entry name" value="PAS"/>
    <property type="match status" value="1"/>
</dbReference>
<proteinExistence type="predicted"/>
<dbReference type="InterPro" id="IPR000014">
    <property type="entry name" value="PAS"/>
</dbReference>
<evidence type="ECO:0000313" key="3">
    <source>
        <dbReference type="EMBL" id="QKF66227.1"/>
    </source>
</evidence>
<keyword evidence="4" id="KW-1185">Reference proteome</keyword>